<organism evidence="1 2">
    <name type="scientific">Hazenella coriacea</name>
    <dbReference type="NCBI Taxonomy" id="1179467"/>
    <lineage>
        <taxon>Bacteria</taxon>
        <taxon>Bacillati</taxon>
        <taxon>Bacillota</taxon>
        <taxon>Bacilli</taxon>
        <taxon>Bacillales</taxon>
        <taxon>Thermoactinomycetaceae</taxon>
        <taxon>Hazenella</taxon>
    </lineage>
</organism>
<name>A0A4R3LBB9_9BACL</name>
<reference evidence="1 2" key="1">
    <citation type="submission" date="2019-03" db="EMBL/GenBank/DDBJ databases">
        <title>Genomic Encyclopedia of Type Strains, Phase IV (KMG-IV): sequencing the most valuable type-strain genomes for metagenomic binning, comparative biology and taxonomic classification.</title>
        <authorList>
            <person name="Goeker M."/>
        </authorList>
    </citation>
    <scope>NUCLEOTIDE SEQUENCE [LARGE SCALE GENOMIC DNA]</scope>
    <source>
        <strain evidence="1 2">DSM 45707</strain>
    </source>
</reference>
<comment type="caution">
    <text evidence="1">The sequence shown here is derived from an EMBL/GenBank/DDBJ whole genome shotgun (WGS) entry which is preliminary data.</text>
</comment>
<dbReference type="AlphaFoldDB" id="A0A4R3LBB9"/>
<protein>
    <submittedName>
        <fullName evidence="1">Uncharacterized protein</fullName>
    </submittedName>
</protein>
<evidence type="ECO:0000313" key="2">
    <source>
        <dbReference type="Proteomes" id="UP000294937"/>
    </source>
</evidence>
<dbReference type="OrthoDB" id="470767at2"/>
<accession>A0A4R3LBB9</accession>
<evidence type="ECO:0000313" key="1">
    <source>
        <dbReference type="EMBL" id="TCS96485.1"/>
    </source>
</evidence>
<keyword evidence="2" id="KW-1185">Reference proteome</keyword>
<dbReference type="EMBL" id="SMAG01000001">
    <property type="protein sequence ID" value="TCS96485.1"/>
    <property type="molecule type" value="Genomic_DNA"/>
</dbReference>
<dbReference type="Proteomes" id="UP000294937">
    <property type="component" value="Unassembled WGS sequence"/>
</dbReference>
<sequence>MNEEELIEFIVKAISGSKELWRTITNGVMEIDVVKNEDFDESKLVHFYRKGFLYSRYYLDIEPNENVEQKDYIEHIGNLLKRLWETEFKAIAACDFEEELPRKGGREKIS</sequence>
<gene>
    <name evidence="1" type="ORF">EDD58_101118</name>
</gene>
<proteinExistence type="predicted"/>